<dbReference type="Proteomes" id="UP000276133">
    <property type="component" value="Unassembled WGS sequence"/>
</dbReference>
<evidence type="ECO:0000313" key="2">
    <source>
        <dbReference type="EMBL" id="RMZ96146.1"/>
    </source>
</evidence>
<protein>
    <submittedName>
        <fullName evidence="2">Uncharacterized protein</fullName>
    </submittedName>
</protein>
<organism evidence="2 3">
    <name type="scientific">Brachionus plicatilis</name>
    <name type="common">Marine rotifer</name>
    <name type="synonym">Brachionus muelleri</name>
    <dbReference type="NCBI Taxonomy" id="10195"/>
    <lineage>
        <taxon>Eukaryota</taxon>
        <taxon>Metazoa</taxon>
        <taxon>Spiralia</taxon>
        <taxon>Gnathifera</taxon>
        <taxon>Rotifera</taxon>
        <taxon>Eurotatoria</taxon>
        <taxon>Monogononta</taxon>
        <taxon>Pseudotrocha</taxon>
        <taxon>Ploima</taxon>
        <taxon>Brachionidae</taxon>
        <taxon>Brachionus</taxon>
    </lineage>
</organism>
<dbReference type="AlphaFoldDB" id="A0A3M7PAM9"/>
<keyword evidence="1" id="KW-0812">Transmembrane</keyword>
<keyword evidence="3" id="KW-1185">Reference proteome</keyword>
<accession>A0A3M7PAM9</accession>
<evidence type="ECO:0000313" key="3">
    <source>
        <dbReference type="Proteomes" id="UP000276133"/>
    </source>
</evidence>
<feature type="transmembrane region" description="Helical" evidence="1">
    <location>
        <begin position="106"/>
        <end position="126"/>
    </location>
</feature>
<name>A0A3M7PAM9_BRAPC</name>
<keyword evidence="1" id="KW-1133">Transmembrane helix</keyword>
<feature type="transmembrane region" description="Helical" evidence="1">
    <location>
        <begin position="62"/>
        <end position="85"/>
    </location>
</feature>
<evidence type="ECO:0000256" key="1">
    <source>
        <dbReference type="SAM" id="Phobius"/>
    </source>
</evidence>
<comment type="caution">
    <text evidence="2">The sequence shown here is derived from an EMBL/GenBank/DDBJ whole genome shotgun (WGS) entry which is preliminary data.</text>
</comment>
<sequence>MRELKNQTNSWSIHHKNCTLTHLSIVGRRRIEVAYFYLGIRDMYQEALFDNSYHNYNSNQLIVLNQDCFALLILEHYFTFILFRIQLNIFLKSYIQIIQEQEQPKLTIYMLIGSITESIMYCRIVLID</sequence>
<dbReference type="EMBL" id="REGN01012302">
    <property type="protein sequence ID" value="RMZ96146.1"/>
    <property type="molecule type" value="Genomic_DNA"/>
</dbReference>
<gene>
    <name evidence="2" type="ORF">BpHYR1_003600</name>
</gene>
<proteinExistence type="predicted"/>
<reference evidence="2 3" key="1">
    <citation type="journal article" date="2018" name="Sci. Rep.">
        <title>Genomic signatures of local adaptation to the degree of environmental predictability in rotifers.</title>
        <authorList>
            <person name="Franch-Gras L."/>
            <person name="Hahn C."/>
            <person name="Garcia-Roger E.M."/>
            <person name="Carmona M.J."/>
            <person name="Serra M."/>
            <person name="Gomez A."/>
        </authorList>
    </citation>
    <scope>NUCLEOTIDE SEQUENCE [LARGE SCALE GENOMIC DNA]</scope>
    <source>
        <strain evidence="2">HYR1</strain>
    </source>
</reference>
<keyword evidence="1" id="KW-0472">Membrane</keyword>